<organism evidence="6 7">
    <name type="scientific">Streptomyces chattanoogensis</name>
    <dbReference type="NCBI Taxonomy" id="66876"/>
    <lineage>
        <taxon>Bacteria</taxon>
        <taxon>Bacillati</taxon>
        <taxon>Actinomycetota</taxon>
        <taxon>Actinomycetes</taxon>
        <taxon>Kitasatosporales</taxon>
        <taxon>Streptomycetaceae</taxon>
        <taxon>Streptomyces</taxon>
    </lineage>
</organism>
<keyword evidence="3" id="KW-0378">Hydrolase</keyword>
<dbReference type="GO" id="GO:0005525">
    <property type="term" value="F:GTP binding"/>
    <property type="evidence" value="ECO:0007669"/>
    <property type="project" value="UniProtKB-KW"/>
</dbReference>
<evidence type="ECO:0000256" key="5">
    <source>
        <dbReference type="SAM" id="MobiDB-lite"/>
    </source>
</evidence>
<evidence type="ECO:0000256" key="1">
    <source>
        <dbReference type="ARBA" id="ARBA00005290"/>
    </source>
</evidence>
<keyword evidence="4" id="KW-0342">GTP-binding</keyword>
<dbReference type="Gene3D" id="3.40.50.300">
    <property type="entry name" value="P-loop containing nucleotide triphosphate hydrolases"/>
    <property type="match status" value="1"/>
</dbReference>
<dbReference type="Proteomes" id="UP000037982">
    <property type="component" value="Unassembled WGS sequence"/>
</dbReference>
<name>A0A0N0GYI8_9ACTN</name>
<feature type="region of interest" description="Disordered" evidence="5">
    <location>
        <begin position="217"/>
        <end position="239"/>
    </location>
</feature>
<evidence type="ECO:0000256" key="4">
    <source>
        <dbReference type="ARBA" id="ARBA00023134"/>
    </source>
</evidence>
<dbReference type="GO" id="GO:0016787">
    <property type="term" value="F:hydrolase activity"/>
    <property type="evidence" value="ECO:0007669"/>
    <property type="project" value="UniProtKB-KW"/>
</dbReference>
<dbReference type="InterPro" id="IPR004130">
    <property type="entry name" value="Gpn"/>
</dbReference>
<evidence type="ECO:0000256" key="3">
    <source>
        <dbReference type="ARBA" id="ARBA00022801"/>
    </source>
</evidence>
<protein>
    <submittedName>
        <fullName evidence="6">ATP-binding protein</fullName>
    </submittedName>
</protein>
<accession>A0A0N0GYI8</accession>
<evidence type="ECO:0000313" key="6">
    <source>
        <dbReference type="EMBL" id="KPC61931.1"/>
    </source>
</evidence>
<dbReference type="InterPro" id="IPR027417">
    <property type="entry name" value="P-loop_NTPase"/>
</dbReference>
<dbReference type="InterPro" id="IPR052705">
    <property type="entry name" value="Gliding_Motility_GTPase"/>
</dbReference>
<feature type="region of interest" description="Disordered" evidence="5">
    <location>
        <begin position="1"/>
        <end position="23"/>
    </location>
</feature>
<comment type="caution">
    <text evidence="6">The sequence shown here is derived from an EMBL/GenBank/DDBJ whole genome shotgun (WGS) entry which is preliminary data.</text>
</comment>
<keyword evidence="2" id="KW-0547">Nucleotide-binding</keyword>
<dbReference type="Pfam" id="PF03029">
    <property type="entry name" value="ATP_bind_1"/>
    <property type="match status" value="1"/>
</dbReference>
<keyword evidence="7" id="KW-1185">Reference proteome</keyword>
<proteinExistence type="inferred from homology"/>
<reference evidence="7" key="1">
    <citation type="submission" date="2015-07" db="EMBL/GenBank/DDBJ databases">
        <authorList>
            <person name="Ju K.-S."/>
            <person name="Doroghazi J.R."/>
            <person name="Metcalf W.W."/>
        </authorList>
    </citation>
    <scope>NUCLEOTIDE SEQUENCE [LARGE SCALE GENOMIC DNA]</scope>
    <source>
        <strain evidence="7">NRRL ISP-5002</strain>
    </source>
</reference>
<dbReference type="EMBL" id="LGKG01000143">
    <property type="protein sequence ID" value="KPC61931.1"/>
    <property type="molecule type" value="Genomic_DNA"/>
</dbReference>
<dbReference type="SUPFAM" id="SSF52540">
    <property type="entry name" value="P-loop containing nucleoside triphosphate hydrolases"/>
    <property type="match status" value="1"/>
</dbReference>
<gene>
    <name evidence="6" type="ORF">ADL29_22070</name>
</gene>
<dbReference type="CDD" id="cd00882">
    <property type="entry name" value="Ras_like_GTPase"/>
    <property type="match status" value="1"/>
</dbReference>
<dbReference type="GO" id="GO:0005524">
    <property type="term" value="F:ATP binding"/>
    <property type="evidence" value="ECO:0007669"/>
    <property type="project" value="UniProtKB-KW"/>
</dbReference>
<dbReference type="PANTHER" id="PTHR42708:SF1">
    <property type="entry name" value="GLIDING MOTILITY PROTEIN MGLA"/>
    <property type="match status" value="1"/>
</dbReference>
<dbReference type="AlphaFoldDB" id="A0A0N0GYI8"/>
<comment type="similarity">
    <text evidence="1">Belongs to the GPN-loop GTPase family.</text>
</comment>
<dbReference type="PATRIC" id="fig|66876.3.peg.4830"/>
<dbReference type="RefSeq" id="WP_053925328.1">
    <property type="nucleotide sequence ID" value="NZ_LGKG01000143.1"/>
</dbReference>
<evidence type="ECO:0000313" key="7">
    <source>
        <dbReference type="Proteomes" id="UP000037982"/>
    </source>
</evidence>
<dbReference type="PANTHER" id="PTHR42708">
    <property type="entry name" value="ATP/GTP-BINDING PROTEIN-RELATED"/>
    <property type="match status" value="1"/>
</dbReference>
<sequence>MHSTASENAAGNATAPASGTAAGTDADRIPLSATADNGLKIVIVGGFGVGKTTMVRSVSEIRPLNTEETMTRAGVGVDDPTGVEGKSTTTVAFDFGRISINDSAVLYLFGAPGQERFWFLWDRLFSGTLGAVVLVDTRRLDDSWYAIDRLEAHGMPFIVAHNDFGGEPHTLEQIRDALDLSPEVPLISCDARERESSKAVLIALVDHLYALSTQAAGSTQEPVSFQEPVSAQETAESAP</sequence>
<evidence type="ECO:0000256" key="2">
    <source>
        <dbReference type="ARBA" id="ARBA00022741"/>
    </source>
</evidence>
<keyword evidence="6" id="KW-0067">ATP-binding</keyword>